<organism evidence="1 2">
    <name type="scientific">Sinorhizobium sojae CCBAU 05684</name>
    <dbReference type="NCBI Taxonomy" id="716928"/>
    <lineage>
        <taxon>Bacteria</taxon>
        <taxon>Pseudomonadati</taxon>
        <taxon>Pseudomonadota</taxon>
        <taxon>Alphaproteobacteria</taxon>
        <taxon>Hyphomicrobiales</taxon>
        <taxon>Rhizobiaceae</taxon>
        <taxon>Sinorhizobium/Ensifer group</taxon>
        <taxon>Sinorhizobium</taxon>
    </lineage>
</organism>
<sequence>MRGFGLGSHIILPADSVWIRICVSASLFLRLTRPRRWPLIRLPPPSPRARREG</sequence>
<protein>
    <submittedName>
        <fullName evidence="1">Uncharacterized protein</fullName>
    </submittedName>
</protein>
<accession>A0A249P8E8</accession>
<proteinExistence type="predicted"/>
<reference evidence="1 2" key="1">
    <citation type="submission" date="2017-08" db="EMBL/GenBank/DDBJ databases">
        <title>Multipartite genome sequences of Sinorhizobium species nodulating soybeans.</title>
        <authorList>
            <person name="Tian C.F."/>
        </authorList>
    </citation>
    <scope>NUCLEOTIDE SEQUENCE [LARGE SCALE GENOMIC DNA]</scope>
    <source>
        <strain evidence="1 2">CCBAU 05684</strain>
    </source>
</reference>
<dbReference type="AlphaFoldDB" id="A0A249P8E8"/>
<keyword evidence="2" id="KW-1185">Reference proteome</keyword>
<dbReference type="KEGG" id="esj:SJ05684_c05710"/>
<evidence type="ECO:0000313" key="2">
    <source>
        <dbReference type="Proteomes" id="UP000217211"/>
    </source>
</evidence>
<dbReference type="Proteomes" id="UP000217211">
    <property type="component" value="Chromosome"/>
</dbReference>
<name>A0A249P8E8_9HYPH</name>
<dbReference type="EMBL" id="CP023067">
    <property type="protein sequence ID" value="ASY62035.1"/>
    <property type="molecule type" value="Genomic_DNA"/>
</dbReference>
<gene>
    <name evidence="1" type="ORF">SJ05684_c05710</name>
</gene>
<evidence type="ECO:0000313" key="1">
    <source>
        <dbReference type="EMBL" id="ASY62035.1"/>
    </source>
</evidence>